<accession>A0A443RXJ4</accession>
<evidence type="ECO:0000256" key="1">
    <source>
        <dbReference type="SAM" id="MobiDB-lite"/>
    </source>
</evidence>
<evidence type="ECO:0000313" key="2">
    <source>
        <dbReference type="EMBL" id="RWS20092.1"/>
    </source>
</evidence>
<feature type="compositionally biased region" description="Basic residues" evidence="1">
    <location>
        <begin position="58"/>
        <end position="68"/>
    </location>
</feature>
<feature type="region of interest" description="Disordered" evidence="1">
    <location>
        <begin position="58"/>
        <end position="80"/>
    </location>
</feature>
<dbReference type="Gene3D" id="3.30.710.10">
    <property type="entry name" value="Potassium Channel Kv1.1, Chain A"/>
    <property type="match status" value="1"/>
</dbReference>
<comment type="caution">
    <text evidence="2">The sequence shown here is derived from an EMBL/GenBank/DDBJ whole genome shotgun (WGS) entry which is preliminary data.</text>
</comment>
<gene>
    <name evidence="2" type="ORF">B4U80_14325</name>
</gene>
<dbReference type="VEuPathDB" id="VectorBase:LDEU011948"/>
<dbReference type="OrthoDB" id="6476088at2759"/>
<dbReference type="AlphaFoldDB" id="A0A443RXJ4"/>
<sequence length="235" mass="26845">IVLKKLTFDKIMIIERITKDHTLRSVSNVMIKASKFRSNSLSSVAEMLSIPNTNVKQKSKRSSLRRRLSSNVSTEEEDNIQSNESYTLQTLSSLVNDGKYSDVCFIIDDEEGNKEKCKYEMFCSSIAFKLLIRYIYTGSLGDNNLSDSEVIDLFSLCERIKFTSLKRLVAQRMTQVEESIANSVHMFHALYETGNIETLSKCLNILDKNAATSNCFVQLSNEQHSKYLKSTFLKR</sequence>
<reference evidence="2 3" key="1">
    <citation type="journal article" date="2018" name="Gigascience">
        <title>Genomes of trombidid mites reveal novel predicted allergens and laterally-transferred genes associated with secondary metabolism.</title>
        <authorList>
            <person name="Dong X."/>
            <person name="Chaisiri K."/>
            <person name="Xia D."/>
            <person name="Armstrong S.D."/>
            <person name="Fang Y."/>
            <person name="Donnelly M.J."/>
            <person name="Kadowaki T."/>
            <person name="McGarry J.W."/>
            <person name="Darby A.C."/>
            <person name="Makepeace B.L."/>
        </authorList>
    </citation>
    <scope>NUCLEOTIDE SEQUENCE [LARGE SCALE GENOMIC DNA]</scope>
    <source>
        <strain evidence="2">UoL-UT</strain>
    </source>
</reference>
<dbReference type="Proteomes" id="UP000288716">
    <property type="component" value="Unassembled WGS sequence"/>
</dbReference>
<name>A0A443RXJ4_9ACAR</name>
<protein>
    <recommendedName>
        <fullName evidence="4">BTB domain-containing protein</fullName>
    </recommendedName>
</protein>
<dbReference type="EMBL" id="NCKV01020135">
    <property type="protein sequence ID" value="RWS20092.1"/>
    <property type="molecule type" value="Genomic_DNA"/>
</dbReference>
<keyword evidence="3" id="KW-1185">Reference proteome</keyword>
<dbReference type="InterPro" id="IPR011333">
    <property type="entry name" value="SKP1/BTB/POZ_sf"/>
</dbReference>
<evidence type="ECO:0008006" key="4">
    <source>
        <dbReference type="Google" id="ProtNLM"/>
    </source>
</evidence>
<dbReference type="SUPFAM" id="SSF54695">
    <property type="entry name" value="POZ domain"/>
    <property type="match status" value="1"/>
</dbReference>
<feature type="non-terminal residue" evidence="2">
    <location>
        <position position="1"/>
    </location>
</feature>
<organism evidence="2 3">
    <name type="scientific">Leptotrombidium deliense</name>
    <dbReference type="NCBI Taxonomy" id="299467"/>
    <lineage>
        <taxon>Eukaryota</taxon>
        <taxon>Metazoa</taxon>
        <taxon>Ecdysozoa</taxon>
        <taxon>Arthropoda</taxon>
        <taxon>Chelicerata</taxon>
        <taxon>Arachnida</taxon>
        <taxon>Acari</taxon>
        <taxon>Acariformes</taxon>
        <taxon>Trombidiformes</taxon>
        <taxon>Prostigmata</taxon>
        <taxon>Anystina</taxon>
        <taxon>Parasitengona</taxon>
        <taxon>Trombiculoidea</taxon>
        <taxon>Trombiculidae</taxon>
        <taxon>Leptotrombidium</taxon>
    </lineage>
</organism>
<evidence type="ECO:0000313" key="3">
    <source>
        <dbReference type="Proteomes" id="UP000288716"/>
    </source>
</evidence>
<proteinExistence type="predicted"/>